<dbReference type="InParanoid" id="A0A3Q7ECX7"/>
<comment type="similarity">
    <text evidence="1">Belongs to the peptidase C48 family.</text>
</comment>
<dbReference type="Gramene" id="Solyc01g020445.1.1">
    <property type="protein sequence ID" value="Solyc01g020445.1.1"/>
    <property type="gene ID" value="Solyc01g020445.1"/>
</dbReference>
<dbReference type="EnsemblPlants" id="Solyc01g020445.1.1">
    <property type="protein sequence ID" value="Solyc01g020445.1.1"/>
    <property type="gene ID" value="Solyc01g020445.1"/>
</dbReference>
<evidence type="ECO:0000256" key="1">
    <source>
        <dbReference type="ARBA" id="ARBA00005234"/>
    </source>
</evidence>
<evidence type="ECO:0000256" key="2">
    <source>
        <dbReference type="ARBA" id="ARBA00022670"/>
    </source>
</evidence>
<dbReference type="Pfam" id="PF02902">
    <property type="entry name" value="Peptidase_C48"/>
    <property type="match status" value="1"/>
</dbReference>
<evidence type="ECO:0000313" key="5">
    <source>
        <dbReference type="EnsemblPlants" id="Solyc01g020445.1.1"/>
    </source>
</evidence>
<keyword evidence="3" id="KW-0378">Hydrolase</keyword>
<dbReference type="InterPro" id="IPR038765">
    <property type="entry name" value="Papain-like_cys_pep_sf"/>
</dbReference>
<dbReference type="PaxDb" id="4081-Solyc08g048470.1.1"/>
<dbReference type="PANTHER" id="PTHR31470">
    <property type="entry name" value="CYSTEINE PROTEINASES SUPERFAMILY PROTEIN-RELATED-RELATED"/>
    <property type="match status" value="1"/>
</dbReference>
<reference evidence="5" key="2">
    <citation type="submission" date="2019-01" db="UniProtKB">
        <authorList>
            <consortium name="EnsemblPlants"/>
        </authorList>
    </citation>
    <scope>IDENTIFICATION</scope>
    <source>
        <strain evidence="5">cv. Heinz 1706</strain>
    </source>
</reference>
<protein>
    <recommendedName>
        <fullName evidence="4">Ubiquitin-like protease family profile domain-containing protein</fullName>
    </recommendedName>
</protein>
<feature type="domain" description="Ubiquitin-like protease family profile" evidence="4">
    <location>
        <begin position="157"/>
        <end position="240"/>
    </location>
</feature>
<accession>A0A3Q7ECX7</accession>
<dbReference type="GO" id="GO:0008234">
    <property type="term" value="F:cysteine-type peptidase activity"/>
    <property type="evidence" value="ECO:0007669"/>
    <property type="project" value="InterPro"/>
</dbReference>
<dbReference type="InterPro" id="IPR003653">
    <property type="entry name" value="Peptidase_C48_C"/>
</dbReference>
<name>A0A3Q7ECX7_SOLLC</name>
<organism evidence="5">
    <name type="scientific">Solanum lycopersicum</name>
    <name type="common">Tomato</name>
    <name type="synonym">Lycopersicon esculentum</name>
    <dbReference type="NCBI Taxonomy" id="4081"/>
    <lineage>
        <taxon>Eukaryota</taxon>
        <taxon>Viridiplantae</taxon>
        <taxon>Streptophyta</taxon>
        <taxon>Embryophyta</taxon>
        <taxon>Tracheophyta</taxon>
        <taxon>Spermatophyta</taxon>
        <taxon>Magnoliopsida</taxon>
        <taxon>eudicotyledons</taxon>
        <taxon>Gunneridae</taxon>
        <taxon>Pentapetalae</taxon>
        <taxon>asterids</taxon>
        <taxon>lamiids</taxon>
        <taxon>Solanales</taxon>
        <taxon>Solanaceae</taxon>
        <taxon>Solanoideae</taxon>
        <taxon>Solaneae</taxon>
        <taxon>Solanum</taxon>
        <taxon>Solanum subgen. Lycopersicon</taxon>
    </lineage>
</organism>
<dbReference type="SUPFAM" id="SSF54001">
    <property type="entry name" value="Cysteine proteinases"/>
    <property type="match status" value="1"/>
</dbReference>
<dbReference type="Gene3D" id="3.40.395.10">
    <property type="entry name" value="Adenoviral Proteinase, Chain A"/>
    <property type="match status" value="1"/>
</dbReference>
<sequence length="246" mass="28831">MVEIPSFDLGYTAAMELHKKSKDEIVRFPSKRKVGSTVKAIEKNCYKRRKVNVVSDMIGEHAVNEEQDEVSEKLKGIRFHVLARPIKPPRMGSLQRPNSINLKIHVLEHIQKCTYVERNHKGLGVSWYKKSSSIPRIHFDLVESGRYHEYPWGKDVFYKLLKSVTKKIDEKKNAIRDYIKGYRLMTVIPWNRIDNVFIPVNVEHKNHWVLAVLSLIDQHIYVYDSYKAAGHNYHVREEIQKLAKLL</sequence>
<keyword evidence="6" id="KW-1185">Reference proteome</keyword>
<keyword evidence="2" id="KW-0645">Protease</keyword>
<dbReference type="GO" id="GO:0006508">
    <property type="term" value="P:proteolysis"/>
    <property type="evidence" value="ECO:0007669"/>
    <property type="project" value="UniProtKB-KW"/>
</dbReference>
<evidence type="ECO:0000313" key="6">
    <source>
        <dbReference type="Proteomes" id="UP000004994"/>
    </source>
</evidence>
<reference evidence="5" key="1">
    <citation type="journal article" date="2012" name="Nature">
        <title>The tomato genome sequence provides insights into fleshy fruit evolution.</title>
        <authorList>
            <consortium name="Tomato Genome Consortium"/>
        </authorList>
    </citation>
    <scope>NUCLEOTIDE SEQUENCE [LARGE SCALE GENOMIC DNA]</scope>
    <source>
        <strain evidence="5">cv. Heinz 1706</strain>
    </source>
</reference>
<dbReference type="AlphaFoldDB" id="A0A3Q7ECX7"/>
<dbReference type="Proteomes" id="UP000004994">
    <property type="component" value="Chromosome 1"/>
</dbReference>
<evidence type="ECO:0000259" key="4">
    <source>
        <dbReference type="Pfam" id="PF02902"/>
    </source>
</evidence>
<proteinExistence type="inferred from homology"/>
<evidence type="ECO:0000256" key="3">
    <source>
        <dbReference type="ARBA" id="ARBA00022801"/>
    </source>
</evidence>
<dbReference type="PANTHER" id="PTHR31470:SF55">
    <property type="entry name" value="UBIQUITIN-LIKE PROTEASE FAMILY PROFILE DOMAIN-CONTAINING PROTEIN"/>
    <property type="match status" value="1"/>
</dbReference>